<name>A0A6J2PEE5_COTGO</name>
<gene>
    <name evidence="3" type="primary">irak1</name>
</gene>
<dbReference type="Proteomes" id="UP000504630">
    <property type="component" value="Unplaced"/>
</dbReference>
<evidence type="ECO:0000256" key="1">
    <source>
        <dbReference type="SAM" id="MobiDB-lite"/>
    </source>
</evidence>
<evidence type="ECO:0000313" key="3">
    <source>
        <dbReference type="RefSeq" id="XP_029283985.1"/>
    </source>
</evidence>
<evidence type="ECO:0000313" key="2">
    <source>
        <dbReference type="Proteomes" id="UP000504630"/>
    </source>
</evidence>
<sequence length="302" mass="32869">KSGGRYLKDLVGEVEDSPTGSSAAAWRKQLDHRLISGCAPEPAGCMEVASLACSCLDGKRKNRPAMTEVFDKLQDITRKNSFSSSSPLHHPPHRHLQPRSLSFPRPPHPLDFSVVALSDQLSKLGPLEDTYQPSASSFCSLPPSSSSSFASPCETDESRGFSQYDLRSQCRSNGTSFRSLSTRPPESQLSRPSVHTEDQYNSPPQSSSSSDRPGAGALTEAAPGQDTAECLSHAGSLRSESTESSVHMNPSKQRFLQKKTLYEEGRIQTPELPSSEDLYGGRSSDRGPEESDELDYLPAQHD</sequence>
<dbReference type="RefSeq" id="XP_029283985.1">
    <property type="nucleotide sequence ID" value="XM_029428125.1"/>
</dbReference>
<keyword evidence="2" id="KW-1185">Reference proteome</keyword>
<protein>
    <submittedName>
        <fullName evidence="3">Interleukin-1 receptor-associated kinase 1</fullName>
    </submittedName>
</protein>
<accession>A0A6J2PEE5</accession>
<dbReference type="KEGG" id="cgob:115006085"/>
<feature type="region of interest" description="Disordered" evidence="1">
    <location>
        <begin position="149"/>
        <end position="302"/>
    </location>
</feature>
<feature type="compositionally biased region" description="Polar residues" evidence="1">
    <location>
        <begin position="165"/>
        <end position="193"/>
    </location>
</feature>
<keyword evidence="3" id="KW-0675">Receptor</keyword>
<reference evidence="3" key="1">
    <citation type="submission" date="2025-08" db="UniProtKB">
        <authorList>
            <consortium name="RefSeq"/>
        </authorList>
    </citation>
    <scope>IDENTIFICATION</scope>
</reference>
<keyword evidence="3" id="KW-0808">Transferase</keyword>
<feature type="region of interest" description="Disordered" evidence="1">
    <location>
        <begin position="80"/>
        <end position="105"/>
    </location>
</feature>
<dbReference type="InParanoid" id="A0A6J2PEE5"/>
<dbReference type="CTD" id="3654"/>
<dbReference type="OrthoDB" id="4062651at2759"/>
<keyword evidence="3" id="KW-0418">Kinase</keyword>
<proteinExistence type="predicted"/>
<feature type="compositionally biased region" description="Basic and acidic residues" evidence="1">
    <location>
        <begin position="1"/>
        <end position="11"/>
    </location>
</feature>
<dbReference type="AlphaFoldDB" id="A0A6J2PEE5"/>
<feature type="region of interest" description="Disordered" evidence="1">
    <location>
        <begin position="1"/>
        <end position="22"/>
    </location>
</feature>
<dbReference type="GeneID" id="115006085"/>
<feature type="compositionally biased region" description="Polar residues" evidence="1">
    <location>
        <begin position="238"/>
        <end position="254"/>
    </location>
</feature>
<feature type="non-terminal residue" evidence="3">
    <location>
        <position position="1"/>
    </location>
</feature>
<organism evidence="2 3">
    <name type="scientific">Cottoperca gobio</name>
    <name type="common">Frogmouth</name>
    <name type="synonym">Aphritis gobio</name>
    <dbReference type="NCBI Taxonomy" id="56716"/>
    <lineage>
        <taxon>Eukaryota</taxon>
        <taxon>Metazoa</taxon>
        <taxon>Chordata</taxon>
        <taxon>Craniata</taxon>
        <taxon>Vertebrata</taxon>
        <taxon>Euteleostomi</taxon>
        <taxon>Actinopterygii</taxon>
        <taxon>Neopterygii</taxon>
        <taxon>Teleostei</taxon>
        <taxon>Neoteleostei</taxon>
        <taxon>Acanthomorphata</taxon>
        <taxon>Eupercaria</taxon>
        <taxon>Perciformes</taxon>
        <taxon>Notothenioidei</taxon>
        <taxon>Bovichtidae</taxon>
        <taxon>Cottoperca</taxon>
    </lineage>
</organism>